<reference evidence="1 2" key="1">
    <citation type="submission" date="2016-10" db="EMBL/GenBank/DDBJ databases">
        <title>Updated version of Genome Assembly of Janthinobacterium lividum ERGS5:01.</title>
        <authorList>
            <person name="Kumar R."/>
            <person name="Acharya V."/>
            <person name="Singh D."/>
        </authorList>
    </citation>
    <scope>NUCLEOTIDE SEQUENCE [LARGE SCALE GENOMIC DNA]</scope>
    <source>
        <strain evidence="1 2">ERGS5:01</strain>
    </source>
</reference>
<organism evidence="1 2">
    <name type="scientific">Janthinobacterium lividum</name>
    <dbReference type="NCBI Taxonomy" id="29581"/>
    <lineage>
        <taxon>Bacteria</taxon>
        <taxon>Pseudomonadati</taxon>
        <taxon>Pseudomonadota</taxon>
        <taxon>Betaproteobacteria</taxon>
        <taxon>Burkholderiales</taxon>
        <taxon>Oxalobacteraceae</taxon>
        <taxon>Janthinobacterium</taxon>
    </lineage>
</organism>
<evidence type="ECO:0000313" key="1">
    <source>
        <dbReference type="EMBL" id="OFJ46429.1"/>
    </source>
</evidence>
<dbReference type="InterPro" id="IPR009279">
    <property type="entry name" value="Portal_Mu"/>
</dbReference>
<sequence>MDYGLNDAKATAGGDGQAAPVWNEVSIVARQLILGSFDRLLPKDDTLLTRGGGNSTGLKLYDELERDPKAWEVLEKRKMALTSRAWKVAPPEGDTSRAARKAADMVRAQLNALGFDQVTKSLLDATLKGISTNEVLWRKDGAEIVADEVLDLEPWMFQFALKPTADEYLFARCGVRLLTEGNFNLGEKVPHRKFLIHRFGAKYNNPWGLGLGTRLFWPIFFKRQGLQFWLSFAERFGTPVPVGKYPNNAQPAEKATLRRALQAFQQEASIMVPQGMEISLLEAAKSGIDTYERLCKYMDDQTASIVLGKPGGNSGGHLASAVNTENEIRLELVKADGDLLSDTLNRQLVRWIVDYNMPGAPYPSVTRVVEEPKDMALLAATKKILFDMGYKPTLETIKQDFGGDYIEVKPTLASGSDMAALNVGAGAPEFSDPETPADQAAVDAMLASLASEQLQGLMAKMLAPVIKAVRESSDHQGALEKLVDLFPDVPLDDLQESLARGLFALDTWGRLNVDA</sequence>
<accession>A0A1E8PLC1</accession>
<dbReference type="Pfam" id="PF06074">
    <property type="entry name" value="Portal_Mu"/>
    <property type="match status" value="1"/>
</dbReference>
<name>A0A1E8PLC1_9BURK</name>
<dbReference type="EMBL" id="MAQB02000014">
    <property type="protein sequence ID" value="OFJ46429.1"/>
    <property type="molecule type" value="Genomic_DNA"/>
</dbReference>
<protein>
    <recommendedName>
        <fullName evidence="3">Mu-like prophage protein gp29</fullName>
    </recommendedName>
</protein>
<evidence type="ECO:0000313" key="2">
    <source>
        <dbReference type="Proteomes" id="UP000092634"/>
    </source>
</evidence>
<dbReference type="Proteomes" id="UP000092634">
    <property type="component" value="Unassembled WGS sequence"/>
</dbReference>
<proteinExistence type="predicted"/>
<gene>
    <name evidence="1" type="ORF">BA896_022010</name>
</gene>
<evidence type="ECO:0008006" key="3">
    <source>
        <dbReference type="Google" id="ProtNLM"/>
    </source>
</evidence>
<comment type="caution">
    <text evidence="1">The sequence shown here is derived from an EMBL/GenBank/DDBJ whole genome shotgun (WGS) entry which is preliminary data.</text>
</comment>
<dbReference type="AlphaFoldDB" id="A0A1E8PLC1"/>